<protein>
    <submittedName>
        <fullName evidence="1">Uncharacterized protein</fullName>
    </submittedName>
</protein>
<accession>J8CSH8</accession>
<reference evidence="1 2" key="1">
    <citation type="submission" date="2012-04" db="EMBL/GenBank/DDBJ databases">
        <title>The Genome Sequence of Bacillus cereus HuA4-10.</title>
        <authorList>
            <consortium name="The Broad Institute Genome Sequencing Platform"/>
            <consortium name="The Broad Institute Genome Sequencing Center for Infectious Disease"/>
            <person name="Feldgarden M."/>
            <person name="Van der Auwera G.A."/>
            <person name="Mahillon J."/>
            <person name="Duprez V."/>
            <person name="Timmery S."/>
            <person name="Mattelet C."/>
            <person name="Dierick K."/>
            <person name="Sun M."/>
            <person name="Yu Z."/>
            <person name="Zhu L."/>
            <person name="Hu X."/>
            <person name="Shank E.B."/>
            <person name="Swiecicka I."/>
            <person name="Hansen B.M."/>
            <person name="Andrup L."/>
            <person name="Young S.K."/>
            <person name="Zeng Q."/>
            <person name="Gargeya S."/>
            <person name="Fitzgerald M."/>
            <person name="Haas B."/>
            <person name="Abouelleil A."/>
            <person name="Alvarado L."/>
            <person name="Arachchi H.M."/>
            <person name="Berlin A."/>
            <person name="Chapman S.B."/>
            <person name="Goldberg J."/>
            <person name="Griggs A."/>
            <person name="Gujja S."/>
            <person name="Hansen M."/>
            <person name="Howarth C."/>
            <person name="Imamovic A."/>
            <person name="Larimer J."/>
            <person name="McCowen C."/>
            <person name="Montmayeur A."/>
            <person name="Murphy C."/>
            <person name="Neiman D."/>
            <person name="Pearson M."/>
            <person name="Priest M."/>
            <person name="Roberts A."/>
            <person name="Saif S."/>
            <person name="Shea T."/>
            <person name="Sisk P."/>
            <person name="Sykes S."/>
            <person name="Wortman J."/>
            <person name="Nusbaum C."/>
            <person name="Birren B."/>
        </authorList>
    </citation>
    <scope>NUCLEOTIDE SEQUENCE [LARGE SCALE GENOMIC DNA]</scope>
    <source>
        <strain evidence="1 2">HuA4-10</strain>
    </source>
</reference>
<comment type="caution">
    <text evidence="1">The sequence shown here is derived from an EMBL/GenBank/DDBJ whole genome shotgun (WGS) entry which is preliminary data.</text>
</comment>
<proteinExistence type="predicted"/>
<sequence>MMGSPGFRGIFFILDARVSSGGPVVGLVGGLPH</sequence>
<dbReference type="HOGENOM" id="CLU_3380425_0_0_9"/>
<name>J8CSH8_BACCE</name>
<gene>
    <name evidence="1" type="ORF">IGC_04572</name>
</gene>
<evidence type="ECO:0000313" key="1">
    <source>
        <dbReference type="EMBL" id="EJQ75671.1"/>
    </source>
</evidence>
<dbReference type="Proteomes" id="UP000006977">
    <property type="component" value="Unassembled WGS sequence"/>
</dbReference>
<organism evidence="1 2">
    <name type="scientific">Bacillus cereus HuA4-10</name>
    <dbReference type="NCBI Taxonomy" id="1053206"/>
    <lineage>
        <taxon>Bacteria</taxon>
        <taxon>Bacillati</taxon>
        <taxon>Bacillota</taxon>
        <taxon>Bacilli</taxon>
        <taxon>Bacillales</taxon>
        <taxon>Bacillaceae</taxon>
        <taxon>Bacillus</taxon>
        <taxon>Bacillus cereus group</taxon>
    </lineage>
</organism>
<evidence type="ECO:0000313" key="2">
    <source>
        <dbReference type="Proteomes" id="UP000006977"/>
    </source>
</evidence>
<dbReference type="AlphaFoldDB" id="J8CSH8"/>
<dbReference type="EMBL" id="AHEA01000034">
    <property type="protein sequence ID" value="EJQ75671.1"/>
    <property type="molecule type" value="Genomic_DNA"/>
</dbReference>